<sequence>MCPARRRFNLALAIAAASTVLGSAAAGAAPADAAPAAPAPATRGLPGSVTDVLGPADPAFWDAAVPGTRIATPVDPRDEVICLTGFVPKLNCWTKERDVLAATMRPLAHVDIPMIGGPPLRIWVDLPRWGDGSTGEEPISEWTTDAILWWLYGRSPS</sequence>
<proteinExistence type="predicted"/>
<accession>A0A2S1RCF0</accession>
<feature type="signal peptide" evidence="1">
    <location>
        <begin position="1"/>
        <end position="28"/>
    </location>
</feature>
<dbReference type="Proteomes" id="UP000244928">
    <property type="component" value="Chromosome"/>
</dbReference>
<dbReference type="PROSITE" id="PS51318">
    <property type="entry name" value="TAT"/>
    <property type="match status" value="1"/>
</dbReference>
<protein>
    <submittedName>
        <fullName evidence="2">Uncharacterized protein</fullName>
    </submittedName>
</protein>
<dbReference type="AlphaFoldDB" id="A0A2S1RCF0"/>
<dbReference type="InterPro" id="IPR006311">
    <property type="entry name" value="TAT_signal"/>
</dbReference>
<evidence type="ECO:0000313" key="3">
    <source>
        <dbReference type="Proteomes" id="UP000244928"/>
    </source>
</evidence>
<evidence type="ECO:0000313" key="2">
    <source>
        <dbReference type="EMBL" id="AWH93973.1"/>
    </source>
</evidence>
<dbReference type="OrthoDB" id="4462952at2"/>
<dbReference type="KEGG" id="dlu:A6035_12765"/>
<keyword evidence="3" id="KW-1185">Reference proteome</keyword>
<organism evidence="2 3">
    <name type="scientific">Dietzia lutea</name>
    <dbReference type="NCBI Taxonomy" id="546160"/>
    <lineage>
        <taxon>Bacteria</taxon>
        <taxon>Bacillati</taxon>
        <taxon>Actinomycetota</taxon>
        <taxon>Actinomycetes</taxon>
        <taxon>Mycobacteriales</taxon>
        <taxon>Dietziaceae</taxon>
        <taxon>Dietzia</taxon>
    </lineage>
</organism>
<name>A0A2S1RCF0_9ACTN</name>
<dbReference type="RefSeq" id="WP_108849277.1">
    <property type="nucleotide sequence ID" value="NZ_CP015449.1"/>
</dbReference>
<dbReference type="EMBL" id="CP015449">
    <property type="protein sequence ID" value="AWH93973.1"/>
    <property type="molecule type" value="Genomic_DNA"/>
</dbReference>
<feature type="chain" id="PRO_5038709834" evidence="1">
    <location>
        <begin position="29"/>
        <end position="157"/>
    </location>
</feature>
<reference evidence="2 3" key="1">
    <citation type="submission" date="2016-04" db="EMBL/GenBank/DDBJ databases">
        <title>Complete genome sequence of Dietzia lutea YIM 80766T, a strain isolated from desert soil in Egypt.</title>
        <authorList>
            <person name="Zhao J."/>
            <person name="Hu B."/>
            <person name="Geng S."/>
            <person name="Nie Y."/>
            <person name="Tang Y."/>
        </authorList>
    </citation>
    <scope>NUCLEOTIDE SEQUENCE [LARGE SCALE GENOMIC DNA]</scope>
    <source>
        <strain evidence="2 3">YIM 80766</strain>
    </source>
</reference>
<evidence type="ECO:0000256" key="1">
    <source>
        <dbReference type="SAM" id="SignalP"/>
    </source>
</evidence>
<keyword evidence="1" id="KW-0732">Signal</keyword>
<gene>
    <name evidence="2" type="ORF">A6035_12765</name>
</gene>